<dbReference type="SUPFAM" id="SSF55729">
    <property type="entry name" value="Acyl-CoA N-acyltransferases (Nat)"/>
    <property type="match status" value="1"/>
</dbReference>
<feature type="binding site" evidence="5">
    <location>
        <position position="128"/>
    </location>
    <ligand>
        <name>acetyl-CoA</name>
        <dbReference type="ChEBI" id="CHEBI:57288"/>
    </ligand>
</feature>
<dbReference type="NCBIfam" id="TIGR01575">
    <property type="entry name" value="rimI"/>
    <property type="match status" value="1"/>
</dbReference>
<evidence type="ECO:0000256" key="4">
    <source>
        <dbReference type="ARBA" id="ARBA00023315"/>
    </source>
</evidence>
<dbReference type="CDD" id="cd04301">
    <property type="entry name" value="NAT_SF"/>
    <property type="match status" value="1"/>
</dbReference>
<dbReference type="InterPro" id="IPR043690">
    <property type="entry name" value="RimI"/>
</dbReference>
<dbReference type="PROSITE" id="PS51186">
    <property type="entry name" value="GNAT"/>
    <property type="match status" value="1"/>
</dbReference>
<dbReference type="PANTHER" id="PTHR43420">
    <property type="entry name" value="ACETYLTRANSFERASE"/>
    <property type="match status" value="1"/>
</dbReference>
<comment type="catalytic activity">
    <reaction evidence="5">
        <text>N-terminal L-alanyl-[ribosomal protein bS18] + acetyl-CoA = N-terminal N(alpha)-acetyl-L-alanyl-[ribosomal protein bS18] + CoA + H(+)</text>
        <dbReference type="Rhea" id="RHEA:43756"/>
        <dbReference type="Rhea" id="RHEA-COMP:10676"/>
        <dbReference type="Rhea" id="RHEA-COMP:10677"/>
        <dbReference type="ChEBI" id="CHEBI:15378"/>
        <dbReference type="ChEBI" id="CHEBI:57287"/>
        <dbReference type="ChEBI" id="CHEBI:57288"/>
        <dbReference type="ChEBI" id="CHEBI:64718"/>
        <dbReference type="ChEBI" id="CHEBI:83683"/>
        <dbReference type="EC" id="2.3.1.266"/>
    </reaction>
</comment>
<evidence type="ECO:0000256" key="3">
    <source>
        <dbReference type="ARBA" id="ARBA00022679"/>
    </source>
</evidence>
<evidence type="ECO:0000256" key="1">
    <source>
        <dbReference type="ARBA" id="ARBA00005395"/>
    </source>
</evidence>
<sequence>MAFKPLDPNTLTGDCQTATGETLTLRPLTEADIEPLCEIEKRAHSHPWSRRLFTDCLHSRQRCILIFTGRTLVGYFVVTYAAGSAELLNIAIDPSQQGKGLAFAALTHLIQALNGVAETLYLEVRESNQSAIALYQKLGFAEVGIRPNYYPAAKGREDAVIMAFSFVDE</sequence>
<dbReference type="InterPro" id="IPR016181">
    <property type="entry name" value="Acyl_CoA_acyltransferase"/>
</dbReference>
<protein>
    <recommendedName>
        <fullName evidence="5">[Ribosomal protein bS18]-alanine N-acetyltransferase</fullName>
        <ecNumber evidence="5">2.3.1.266</ecNumber>
    </recommendedName>
</protein>
<evidence type="ECO:0000313" key="8">
    <source>
        <dbReference type="Proteomes" id="UP001139319"/>
    </source>
</evidence>
<comment type="caution">
    <text evidence="7">The sequence shown here is derived from an EMBL/GenBank/DDBJ whole genome shotgun (WGS) entry which is preliminary data.</text>
</comment>
<keyword evidence="3 5" id="KW-0808">Transferase</keyword>
<evidence type="ECO:0000259" key="6">
    <source>
        <dbReference type="PROSITE" id="PS51186"/>
    </source>
</evidence>
<accession>A0A9X2I6G8</accession>
<reference evidence="7" key="1">
    <citation type="submission" date="2022-05" db="EMBL/GenBank/DDBJ databases">
        <authorList>
            <person name="Sun H.-N."/>
        </authorList>
    </citation>
    <scope>NUCLEOTIDE SEQUENCE</scope>
    <source>
        <strain evidence="7">HB14</strain>
    </source>
</reference>
<dbReference type="InterPro" id="IPR000182">
    <property type="entry name" value="GNAT_dom"/>
</dbReference>
<evidence type="ECO:0000256" key="5">
    <source>
        <dbReference type="HAMAP-Rule" id="MF_02210"/>
    </source>
</evidence>
<dbReference type="InterPro" id="IPR006464">
    <property type="entry name" value="AcTrfase_RimI/Ard1"/>
</dbReference>
<dbReference type="HAMAP" id="MF_02210">
    <property type="entry name" value="RimI"/>
    <property type="match status" value="1"/>
</dbReference>
<gene>
    <name evidence="5 7" type="primary">rimI</name>
    <name evidence="7" type="ORF">M6D89_13460</name>
</gene>
<evidence type="ECO:0000256" key="2">
    <source>
        <dbReference type="ARBA" id="ARBA00022490"/>
    </source>
</evidence>
<dbReference type="Pfam" id="PF00583">
    <property type="entry name" value="Acetyltransf_1"/>
    <property type="match status" value="1"/>
</dbReference>
<keyword evidence="8" id="KW-1185">Reference proteome</keyword>
<dbReference type="EC" id="2.3.1.266" evidence="5"/>
<feature type="active site" description="Proton acceptor" evidence="5">
    <location>
        <position position="123"/>
    </location>
</feature>
<dbReference type="GO" id="GO:0005840">
    <property type="term" value="C:ribosome"/>
    <property type="evidence" value="ECO:0007669"/>
    <property type="project" value="UniProtKB-KW"/>
</dbReference>
<comment type="caution">
    <text evidence="5">Lacks conserved residue(s) required for the propagation of feature annotation.</text>
</comment>
<feature type="active site" description="Proton donor" evidence="5">
    <location>
        <position position="135"/>
    </location>
</feature>
<proteinExistence type="inferred from homology"/>
<reference evidence="7" key="2">
    <citation type="submission" date="2023-01" db="EMBL/GenBank/DDBJ databases">
        <title>Gilvimarinus xylanilyticus HB14 isolated from Caulerpa lentillifera aquaculture base in Hainan, China.</title>
        <authorList>
            <person name="Zhang Y.-J."/>
        </authorList>
    </citation>
    <scope>NUCLEOTIDE SEQUENCE</scope>
    <source>
        <strain evidence="7">HB14</strain>
    </source>
</reference>
<feature type="domain" description="N-acetyltransferase" evidence="6">
    <location>
        <begin position="23"/>
        <end position="167"/>
    </location>
</feature>
<keyword evidence="4 5" id="KW-0012">Acyltransferase</keyword>
<organism evidence="7 8">
    <name type="scientific">Gilvimarinus xylanilyticus</name>
    <dbReference type="NCBI Taxonomy" id="2944139"/>
    <lineage>
        <taxon>Bacteria</taxon>
        <taxon>Pseudomonadati</taxon>
        <taxon>Pseudomonadota</taxon>
        <taxon>Gammaproteobacteria</taxon>
        <taxon>Cellvibrionales</taxon>
        <taxon>Cellvibrionaceae</taxon>
        <taxon>Gilvimarinus</taxon>
    </lineage>
</organism>
<evidence type="ECO:0000313" key="7">
    <source>
        <dbReference type="EMBL" id="MCP8900307.1"/>
    </source>
</evidence>
<comment type="function">
    <text evidence="5">Acetylates the N-terminal alanine of ribosomal protein bS18.</text>
</comment>
<comment type="similarity">
    <text evidence="1 5">Belongs to the acetyltransferase family. RimI subfamily.</text>
</comment>
<dbReference type="GO" id="GO:0008999">
    <property type="term" value="F:protein-N-terminal-alanine acetyltransferase activity"/>
    <property type="evidence" value="ECO:0007669"/>
    <property type="project" value="UniProtKB-UniRule"/>
</dbReference>
<dbReference type="InterPro" id="IPR050680">
    <property type="entry name" value="YpeA/RimI_acetyltransf"/>
</dbReference>
<dbReference type="PANTHER" id="PTHR43420:SF51">
    <property type="entry name" value="PEPTIDYL-LYSINE N-ACETYLTRANSFERASE YIAC"/>
    <property type="match status" value="1"/>
</dbReference>
<name>A0A9X2I6G8_9GAMM</name>
<dbReference type="RefSeq" id="WP_253968598.1">
    <property type="nucleotide sequence ID" value="NZ_JAMFTH010000004.1"/>
</dbReference>
<keyword evidence="7" id="KW-0689">Ribosomal protein</keyword>
<dbReference type="EMBL" id="JAMFTH010000004">
    <property type="protein sequence ID" value="MCP8900307.1"/>
    <property type="molecule type" value="Genomic_DNA"/>
</dbReference>
<dbReference type="Proteomes" id="UP001139319">
    <property type="component" value="Unassembled WGS sequence"/>
</dbReference>
<keyword evidence="7" id="KW-0687">Ribonucleoprotein</keyword>
<keyword evidence="2 5" id="KW-0963">Cytoplasm</keyword>
<dbReference type="GO" id="GO:0005737">
    <property type="term" value="C:cytoplasm"/>
    <property type="evidence" value="ECO:0007669"/>
    <property type="project" value="UniProtKB-SubCell"/>
</dbReference>
<dbReference type="Gene3D" id="3.40.630.30">
    <property type="match status" value="1"/>
</dbReference>
<feature type="binding site" evidence="5">
    <location>
        <begin position="90"/>
        <end position="92"/>
    </location>
    <ligand>
        <name>acetyl-CoA</name>
        <dbReference type="ChEBI" id="CHEBI:57288"/>
    </ligand>
</feature>
<comment type="subcellular location">
    <subcellularLocation>
        <location evidence="5">Cytoplasm</location>
    </subcellularLocation>
</comment>
<dbReference type="AlphaFoldDB" id="A0A9X2I6G8"/>